<protein>
    <submittedName>
        <fullName evidence="1">Uncharacterized protein</fullName>
    </submittedName>
</protein>
<accession>A0ACC6CC09</accession>
<evidence type="ECO:0000313" key="2">
    <source>
        <dbReference type="Proteomes" id="UP001076464"/>
    </source>
</evidence>
<dbReference type="Proteomes" id="UP001076464">
    <property type="component" value="Unassembled WGS sequence"/>
</dbReference>
<dbReference type="EMBL" id="JAPPUY010000003">
    <property type="protein sequence ID" value="MCY4745938.1"/>
    <property type="molecule type" value="Genomic_DNA"/>
</dbReference>
<proteinExistence type="predicted"/>
<sequence length="101" mass="10957">MKRFSTTLLWLLASHTAPLTPADLPPTLRDWLPWAQQGQPPLGCPAQAEGETAHCVWPGRLQLNASARGDVPARRAGLRRAHPPGRGRPSRRASAQRVPSG</sequence>
<reference evidence="1" key="1">
    <citation type="submission" date="2022-08" db="EMBL/GenBank/DDBJ databases">
        <title>Genome sequencing of Pelomonas sp. UHG3.</title>
        <authorList>
            <person name="So Y."/>
        </authorList>
    </citation>
    <scope>NUCLEOTIDE SEQUENCE</scope>
    <source>
        <strain evidence="1">UHG3</strain>
    </source>
</reference>
<gene>
    <name evidence="1" type="ORF">NYO99_13215</name>
</gene>
<organism evidence="1 2">
    <name type="scientific">Roseateles hydrophilus</name>
    <dbReference type="NCBI Taxonomy" id="2975054"/>
    <lineage>
        <taxon>Bacteria</taxon>
        <taxon>Pseudomonadati</taxon>
        <taxon>Pseudomonadota</taxon>
        <taxon>Betaproteobacteria</taxon>
        <taxon>Burkholderiales</taxon>
        <taxon>Sphaerotilaceae</taxon>
        <taxon>Roseateles</taxon>
    </lineage>
</organism>
<keyword evidence="2" id="KW-1185">Reference proteome</keyword>
<name>A0ACC6CC09_9BURK</name>
<evidence type="ECO:0000313" key="1">
    <source>
        <dbReference type="EMBL" id="MCY4745938.1"/>
    </source>
</evidence>
<comment type="caution">
    <text evidence="1">The sequence shown here is derived from an EMBL/GenBank/DDBJ whole genome shotgun (WGS) entry which is preliminary data.</text>
</comment>